<comment type="similarity">
    <text evidence="1">Belongs to the glycosyl hydrolase 16 family.</text>
</comment>
<keyword evidence="3" id="KW-0378">Hydrolase</keyword>
<name>A0AA37T134_9ALTE</name>
<evidence type="ECO:0000256" key="3">
    <source>
        <dbReference type="ARBA" id="ARBA00022801"/>
    </source>
</evidence>
<dbReference type="RefSeq" id="WP_284216615.1">
    <property type="nucleotide sequence ID" value="NZ_BSOT01000005.1"/>
</dbReference>
<dbReference type="Pfam" id="PF00722">
    <property type="entry name" value="Glyco_hydro_16"/>
    <property type="match status" value="1"/>
</dbReference>
<evidence type="ECO:0000256" key="2">
    <source>
        <dbReference type="ARBA" id="ARBA00022729"/>
    </source>
</evidence>
<dbReference type="GO" id="GO:0033916">
    <property type="term" value="F:beta-agarase activity"/>
    <property type="evidence" value="ECO:0007669"/>
    <property type="project" value="InterPro"/>
</dbReference>
<comment type="caution">
    <text evidence="7">The sequence shown here is derived from an EMBL/GenBank/DDBJ whole genome shotgun (WGS) entry which is preliminary data.</text>
</comment>
<sequence length="566" mass="65168">MKFITLVILAATTIALASCSVVDEQRNGRYQLSDKWLPLLDKELSKWEVWMGVPHASVKGLPYGTYTTNNMNVHGQPERAMGLNNDVKKVFEVIEERGNPVLKISGEVYGGLTTKASYGNYHLTMEVKWGQKKWEPRLDKKRDSGVLFHCQGAHGAFWRAWKACQEMQIQESDFGDYIPLAGPSGVIQTATEKPLPNNNKYDPDGKYKHIISGYSHASSEPDLPNGQWNKVDIYAVDDKAVFVVNGVLVMAIEDSKGANGLPLTFGQLQIQSEGAEVYYRDINIKRINKLPMISTTPLQLTRPPKGFTANIPATEFINRQNQQFPLSDQQNVGNWTLRTDLTDEFNESEINTQRWFPNNPYWKGRQPTYFDNSNVSFKEGEAIFRVNQHGDLPLPEGYTHSAGFLKSKQRVLYGYFESEAKLMDAPWVSGFWLTMVEKDWWTEIDIAENCPCVDGQRQTINSNVHVFRAPADKGNVKKHFSKPKKYVYPKELQNEYHVWGLEWTPDFIRFYIDGYMFREIINTHWHQALAINLNNESNKWFNAIPDDNRLDQEYRVKYVRVWQKPE</sequence>
<organism evidence="7 8">
    <name type="scientific">Agaribacter marinus</name>
    <dbReference type="NCBI Taxonomy" id="1431249"/>
    <lineage>
        <taxon>Bacteria</taxon>
        <taxon>Pseudomonadati</taxon>
        <taxon>Pseudomonadota</taxon>
        <taxon>Gammaproteobacteria</taxon>
        <taxon>Alteromonadales</taxon>
        <taxon>Alteromonadaceae</taxon>
        <taxon>Agaribacter</taxon>
    </lineage>
</organism>
<dbReference type="InterPro" id="IPR010496">
    <property type="entry name" value="AL/BT2_dom"/>
</dbReference>
<accession>A0AA37T134</accession>
<gene>
    <name evidence="7" type="ORF">GCM10007852_12210</name>
</gene>
<evidence type="ECO:0000313" key="8">
    <source>
        <dbReference type="Proteomes" id="UP001156601"/>
    </source>
</evidence>
<keyword evidence="4" id="KW-0326">Glycosidase</keyword>
<dbReference type="Proteomes" id="UP001156601">
    <property type="component" value="Unassembled WGS sequence"/>
</dbReference>
<evidence type="ECO:0000256" key="5">
    <source>
        <dbReference type="SAM" id="SignalP"/>
    </source>
</evidence>
<reference evidence="7" key="1">
    <citation type="journal article" date="2014" name="Int. J. Syst. Evol. Microbiol.">
        <title>Complete genome sequence of Corynebacterium casei LMG S-19264T (=DSM 44701T), isolated from a smear-ripened cheese.</title>
        <authorList>
            <consortium name="US DOE Joint Genome Institute (JGI-PGF)"/>
            <person name="Walter F."/>
            <person name="Albersmeier A."/>
            <person name="Kalinowski J."/>
            <person name="Ruckert C."/>
        </authorList>
    </citation>
    <scope>NUCLEOTIDE SEQUENCE</scope>
    <source>
        <strain evidence="7">NBRC 110023</strain>
    </source>
</reference>
<dbReference type="Pfam" id="PF06439">
    <property type="entry name" value="3keto-disac_hyd"/>
    <property type="match status" value="1"/>
</dbReference>
<dbReference type="EMBL" id="BSOT01000005">
    <property type="protein sequence ID" value="GLR70313.1"/>
    <property type="molecule type" value="Genomic_DNA"/>
</dbReference>
<dbReference type="InterPro" id="IPR000757">
    <property type="entry name" value="Beta-glucanase-like"/>
</dbReference>
<dbReference type="PROSITE" id="PS51257">
    <property type="entry name" value="PROKAR_LIPOPROTEIN"/>
    <property type="match status" value="1"/>
</dbReference>
<dbReference type="InterPro" id="IPR016287">
    <property type="entry name" value="Beta_agarase"/>
</dbReference>
<feature type="signal peptide" evidence="5">
    <location>
        <begin position="1"/>
        <end position="17"/>
    </location>
</feature>
<reference evidence="7" key="2">
    <citation type="submission" date="2023-01" db="EMBL/GenBank/DDBJ databases">
        <title>Draft genome sequence of Agaribacter marinus strain NBRC 110023.</title>
        <authorList>
            <person name="Sun Q."/>
            <person name="Mori K."/>
        </authorList>
    </citation>
    <scope>NUCLEOTIDE SEQUENCE</scope>
    <source>
        <strain evidence="7">NBRC 110023</strain>
    </source>
</reference>
<dbReference type="AlphaFoldDB" id="A0AA37T134"/>
<proteinExistence type="inferred from homology"/>
<dbReference type="InterPro" id="IPR050546">
    <property type="entry name" value="Glycosyl_Hydrlase_16"/>
</dbReference>
<dbReference type="PANTHER" id="PTHR10963">
    <property type="entry name" value="GLYCOSYL HYDROLASE-RELATED"/>
    <property type="match status" value="1"/>
</dbReference>
<dbReference type="CDD" id="cd02178">
    <property type="entry name" value="GH16_beta_agarase"/>
    <property type="match status" value="1"/>
</dbReference>
<protein>
    <recommendedName>
        <fullName evidence="6">GH16 domain-containing protein</fullName>
    </recommendedName>
</protein>
<dbReference type="InterPro" id="IPR013320">
    <property type="entry name" value="ConA-like_dom_sf"/>
</dbReference>
<evidence type="ECO:0000313" key="7">
    <source>
        <dbReference type="EMBL" id="GLR70313.1"/>
    </source>
</evidence>
<dbReference type="PANTHER" id="PTHR10963:SF55">
    <property type="entry name" value="GLYCOSIDE HYDROLASE FAMILY 16 PROTEIN"/>
    <property type="match status" value="1"/>
</dbReference>
<feature type="domain" description="GH16" evidence="6">
    <location>
        <begin position="318"/>
        <end position="566"/>
    </location>
</feature>
<keyword evidence="2 5" id="KW-0732">Signal</keyword>
<dbReference type="Gene3D" id="2.60.120.560">
    <property type="entry name" value="Exo-inulinase, domain 1"/>
    <property type="match status" value="1"/>
</dbReference>
<keyword evidence="8" id="KW-1185">Reference proteome</keyword>
<dbReference type="GO" id="GO:0005975">
    <property type="term" value="P:carbohydrate metabolic process"/>
    <property type="evidence" value="ECO:0007669"/>
    <property type="project" value="InterPro"/>
</dbReference>
<evidence type="ECO:0000259" key="6">
    <source>
        <dbReference type="PROSITE" id="PS51762"/>
    </source>
</evidence>
<evidence type="ECO:0000256" key="1">
    <source>
        <dbReference type="ARBA" id="ARBA00006865"/>
    </source>
</evidence>
<dbReference type="Gene3D" id="2.60.120.200">
    <property type="match status" value="1"/>
</dbReference>
<evidence type="ECO:0000256" key="4">
    <source>
        <dbReference type="ARBA" id="ARBA00023295"/>
    </source>
</evidence>
<feature type="chain" id="PRO_5041343621" description="GH16 domain-containing protein" evidence="5">
    <location>
        <begin position="18"/>
        <end position="566"/>
    </location>
</feature>
<dbReference type="SUPFAM" id="SSF49899">
    <property type="entry name" value="Concanavalin A-like lectins/glucanases"/>
    <property type="match status" value="1"/>
</dbReference>
<dbReference type="PROSITE" id="PS51762">
    <property type="entry name" value="GH16_2"/>
    <property type="match status" value="1"/>
</dbReference>